<comment type="pathway">
    <text evidence="1">Carbohydrate acid metabolism.</text>
</comment>
<keyword evidence="5" id="KW-0119">Carbohydrate metabolism</keyword>
<keyword evidence="7" id="KW-1185">Reference proteome</keyword>
<dbReference type="InterPro" id="IPR013785">
    <property type="entry name" value="Aldolase_TIM"/>
</dbReference>
<dbReference type="PANTHER" id="PTHR30246">
    <property type="entry name" value="2-KETO-3-DEOXY-6-PHOSPHOGLUCONATE ALDOLASE"/>
    <property type="match status" value="1"/>
</dbReference>
<evidence type="ECO:0000256" key="5">
    <source>
        <dbReference type="ARBA" id="ARBA00023277"/>
    </source>
</evidence>
<evidence type="ECO:0000256" key="4">
    <source>
        <dbReference type="ARBA" id="ARBA00023239"/>
    </source>
</evidence>
<evidence type="ECO:0000256" key="1">
    <source>
        <dbReference type="ARBA" id="ARBA00004761"/>
    </source>
</evidence>
<keyword evidence="4" id="KW-0456">Lyase</keyword>
<dbReference type="Pfam" id="PF01081">
    <property type="entry name" value="Aldolase"/>
    <property type="match status" value="1"/>
</dbReference>
<sequence>MTPVEVIKNNKIVAVIRKAGKENIVPILEALAKGGVKAVEITAETPNVASVMEAAVKQMKGDICIGAGTVLDPETARSVMMAGAEFIVSPTLNIETLTLTNRYGVLNIPGVLSPTEIVTAYEHGAKMVKVFPADVFGPNYIKNILGPLPHVEAMVTGGITLDNMNDYLSKGSVAVGIGSNLVNAKTLNTEEDYNQLTQRAQQYVAKLTELHV</sequence>
<name>A0ABW5RPI0_9BACI</name>
<dbReference type="PANTHER" id="PTHR30246:SF1">
    <property type="entry name" value="2-DEHYDRO-3-DEOXY-6-PHOSPHOGALACTONATE ALDOLASE-RELATED"/>
    <property type="match status" value="1"/>
</dbReference>
<evidence type="ECO:0000313" key="7">
    <source>
        <dbReference type="Proteomes" id="UP001597506"/>
    </source>
</evidence>
<gene>
    <name evidence="6" type="ORF">ACFSUL_07075</name>
</gene>
<dbReference type="SUPFAM" id="SSF51569">
    <property type="entry name" value="Aldolase"/>
    <property type="match status" value="1"/>
</dbReference>
<dbReference type="NCBIfam" id="TIGR01182">
    <property type="entry name" value="eda"/>
    <property type="match status" value="1"/>
</dbReference>
<dbReference type="Gene3D" id="3.20.20.70">
    <property type="entry name" value="Aldolase class I"/>
    <property type="match status" value="1"/>
</dbReference>
<dbReference type="RefSeq" id="WP_377933981.1">
    <property type="nucleotide sequence ID" value="NZ_JBHUMF010000015.1"/>
</dbReference>
<accession>A0ABW5RPI0</accession>
<comment type="caution">
    <text evidence="6">The sequence shown here is derived from an EMBL/GenBank/DDBJ whole genome shotgun (WGS) entry which is preliminary data.</text>
</comment>
<dbReference type="InterPro" id="IPR000887">
    <property type="entry name" value="Aldlse_KDPG_KHG"/>
</dbReference>
<reference evidence="7" key="1">
    <citation type="journal article" date="2019" name="Int. J. Syst. Evol. Microbiol.">
        <title>The Global Catalogue of Microorganisms (GCM) 10K type strain sequencing project: providing services to taxonomists for standard genome sequencing and annotation.</title>
        <authorList>
            <consortium name="The Broad Institute Genomics Platform"/>
            <consortium name="The Broad Institute Genome Sequencing Center for Infectious Disease"/>
            <person name="Wu L."/>
            <person name="Ma J."/>
        </authorList>
    </citation>
    <scope>NUCLEOTIDE SEQUENCE [LARGE SCALE GENOMIC DNA]</scope>
    <source>
        <strain evidence="7">KCTC 3913</strain>
    </source>
</reference>
<evidence type="ECO:0000256" key="3">
    <source>
        <dbReference type="ARBA" id="ARBA00011233"/>
    </source>
</evidence>
<protein>
    <submittedName>
        <fullName evidence="6">Bifunctional 4-hydroxy-2-oxoglutarate aldolase/2-dehydro-3-deoxy-phosphogluconate aldolase</fullName>
    </submittedName>
</protein>
<evidence type="ECO:0000313" key="6">
    <source>
        <dbReference type="EMBL" id="MFD2680516.1"/>
    </source>
</evidence>
<proteinExistence type="inferred from homology"/>
<comment type="similarity">
    <text evidence="2">Belongs to the KHG/KDPG aldolase family.</text>
</comment>
<comment type="subunit">
    <text evidence="3">Homotrimer.</text>
</comment>
<organism evidence="6 7">
    <name type="scientific">Bacillus seohaeanensis</name>
    <dbReference type="NCBI Taxonomy" id="284580"/>
    <lineage>
        <taxon>Bacteria</taxon>
        <taxon>Bacillati</taxon>
        <taxon>Bacillota</taxon>
        <taxon>Bacilli</taxon>
        <taxon>Bacillales</taxon>
        <taxon>Bacillaceae</taxon>
        <taxon>Bacillus</taxon>
    </lineage>
</organism>
<dbReference type="CDD" id="cd00452">
    <property type="entry name" value="KDPG_aldolase"/>
    <property type="match status" value="1"/>
</dbReference>
<evidence type="ECO:0000256" key="2">
    <source>
        <dbReference type="ARBA" id="ARBA00006906"/>
    </source>
</evidence>
<dbReference type="Proteomes" id="UP001597506">
    <property type="component" value="Unassembled WGS sequence"/>
</dbReference>
<dbReference type="EMBL" id="JBHUMF010000015">
    <property type="protein sequence ID" value="MFD2680516.1"/>
    <property type="molecule type" value="Genomic_DNA"/>
</dbReference>